<keyword evidence="5 6" id="KW-0482">Metalloprotease</keyword>
<dbReference type="EMBL" id="AP035884">
    <property type="protein sequence ID" value="BFP56978.1"/>
    <property type="molecule type" value="Genomic_DNA"/>
</dbReference>
<dbReference type="GO" id="GO:0004222">
    <property type="term" value="F:metalloendopeptidase activity"/>
    <property type="evidence" value="ECO:0007669"/>
    <property type="project" value="InterPro"/>
</dbReference>
<feature type="domain" description="Peptidase M48" evidence="8">
    <location>
        <begin position="103"/>
        <end position="173"/>
    </location>
</feature>
<comment type="similarity">
    <text evidence="6">Belongs to the peptidase M48 family.</text>
</comment>
<keyword evidence="7" id="KW-1133">Transmembrane helix</keyword>
<dbReference type="KEGG" id="stcm:SCMC78_67850"/>
<dbReference type="InterPro" id="IPR001915">
    <property type="entry name" value="Peptidase_M48"/>
</dbReference>
<accession>A0AB33KTN4</accession>
<feature type="transmembrane region" description="Helical" evidence="7">
    <location>
        <begin position="257"/>
        <end position="276"/>
    </location>
</feature>
<keyword evidence="4 6" id="KW-0862">Zinc</keyword>
<keyword evidence="3 6" id="KW-0378">Hydrolase</keyword>
<evidence type="ECO:0000256" key="3">
    <source>
        <dbReference type="ARBA" id="ARBA00022801"/>
    </source>
</evidence>
<dbReference type="Pfam" id="PF01435">
    <property type="entry name" value="Peptidase_M48"/>
    <property type="match status" value="1"/>
</dbReference>
<evidence type="ECO:0000256" key="4">
    <source>
        <dbReference type="ARBA" id="ARBA00022833"/>
    </source>
</evidence>
<dbReference type="GO" id="GO:0006508">
    <property type="term" value="P:proteolysis"/>
    <property type="evidence" value="ECO:0007669"/>
    <property type="project" value="UniProtKB-KW"/>
</dbReference>
<dbReference type="AlphaFoldDB" id="A0AB33KTN4"/>
<keyword evidence="1 6" id="KW-0645">Protease</keyword>
<sequence length="283" mass="30060">MNPHLLPPLFLAACTGLLCPGLLVRARWARRAPGLALAAWGTLAVGFVFALALEGTHLVLSRDQMFSSTAAVATVLFALPVVAFCVELLGARRRRARHADTLRLVGRKDPGLGVTVLAHGEPAVYCLPGRAAQIVVTTGAMSLLTDEQLAATLEHERAHIGGRHHLVSAAAEGFSRIFPGLPLSRRARAEVPLLLEMAADRRALRNSTHEVLATALYSMASARPEVADRVAFGAGGTSVVLRIQHILHDRDRADRPVARGLLTMGTAFGVLLSVVLTCCGVSC</sequence>
<evidence type="ECO:0000256" key="1">
    <source>
        <dbReference type="ARBA" id="ARBA00022670"/>
    </source>
</evidence>
<evidence type="ECO:0000256" key="6">
    <source>
        <dbReference type="RuleBase" id="RU003983"/>
    </source>
</evidence>
<evidence type="ECO:0000256" key="5">
    <source>
        <dbReference type="ARBA" id="ARBA00023049"/>
    </source>
</evidence>
<organism evidence="9">
    <name type="scientific">Streptomyces sp. CMC78</name>
    <dbReference type="NCBI Taxonomy" id="3231512"/>
    <lineage>
        <taxon>Bacteria</taxon>
        <taxon>Bacillati</taxon>
        <taxon>Actinomycetota</taxon>
        <taxon>Actinomycetes</taxon>
        <taxon>Kitasatosporales</taxon>
        <taxon>Streptomycetaceae</taxon>
        <taxon>Streptomyces</taxon>
    </lineage>
</organism>
<evidence type="ECO:0000313" key="9">
    <source>
        <dbReference type="EMBL" id="BFP56978.1"/>
    </source>
</evidence>
<proteinExistence type="inferred from homology"/>
<gene>
    <name evidence="9" type="ORF">SCMC78_67850</name>
</gene>
<dbReference type="RefSeq" id="WP_319601323.1">
    <property type="nucleotide sequence ID" value="NZ_AP035884.1"/>
</dbReference>
<dbReference type="Gene3D" id="3.30.2010.10">
    <property type="entry name" value="Metalloproteases ('zincins'), catalytic domain"/>
    <property type="match status" value="1"/>
</dbReference>
<evidence type="ECO:0000256" key="2">
    <source>
        <dbReference type="ARBA" id="ARBA00022723"/>
    </source>
</evidence>
<feature type="transmembrane region" description="Helical" evidence="7">
    <location>
        <begin position="35"/>
        <end position="53"/>
    </location>
</feature>
<comment type="cofactor">
    <cofactor evidence="6">
        <name>Zn(2+)</name>
        <dbReference type="ChEBI" id="CHEBI:29105"/>
    </cofactor>
    <text evidence="6">Binds 1 zinc ion per subunit.</text>
</comment>
<dbReference type="PANTHER" id="PTHR34978">
    <property type="entry name" value="POSSIBLE SENSOR-TRANSDUCER PROTEIN BLAR"/>
    <property type="match status" value="1"/>
</dbReference>
<keyword evidence="7" id="KW-0812">Transmembrane</keyword>
<evidence type="ECO:0000259" key="8">
    <source>
        <dbReference type="Pfam" id="PF01435"/>
    </source>
</evidence>
<feature type="transmembrane region" description="Helical" evidence="7">
    <location>
        <begin position="6"/>
        <end position="23"/>
    </location>
</feature>
<dbReference type="InterPro" id="IPR052173">
    <property type="entry name" value="Beta-lactam_resp_regulator"/>
</dbReference>
<keyword evidence="2" id="KW-0479">Metal-binding</keyword>
<feature type="transmembrane region" description="Helical" evidence="7">
    <location>
        <begin position="65"/>
        <end position="89"/>
    </location>
</feature>
<name>A0AB33KTN4_9ACTN</name>
<keyword evidence="7" id="KW-0472">Membrane</keyword>
<dbReference type="CDD" id="cd07326">
    <property type="entry name" value="M56_BlaR1_MecR1_like"/>
    <property type="match status" value="1"/>
</dbReference>
<reference evidence="9" key="1">
    <citation type="submission" date="2024-07" db="EMBL/GenBank/DDBJ databases">
        <title>Complete genome sequences of cellulolytic bacteria, Kitasatospora sp. CMC57 and Streptomyces sp. CMC78, isolated from Japanese agricultural soil.</title>
        <authorList>
            <person name="Hashimoto T."/>
            <person name="Ito M."/>
            <person name="Iwamoto M."/>
            <person name="Fukahori D."/>
            <person name="Shoda T."/>
            <person name="Sakoda M."/>
            <person name="Morohoshi T."/>
            <person name="Mitsuboshi M."/>
            <person name="Nishizawa T."/>
        </authorList>
    </citation>
    <scope>NUCLEOTIDE SEQUENCE</scope>
    <source>
        <strain evidence="9">CMC78</strain>
    </source>
</reference>
<dbReference type="PANTHER" id="PTHR34978:SF3">
    <property type="entry name" value="SLR0241 PROTEIN"/>
    <property type="match status" value="1"/>
</dbReference>
<protein>
    <submittedName>
        <fullName evidence="9">M56 family metallopeptidase</fullName>
    </submittedName>
</protein>
<evidence type="ECO:0000256" key="7">
    <source>
        <dbReference type="SAM" id="Phobius"/>
    </source>
</evidence>
<dbReference type="GO" id="GO:0046872">
    <property type="term" value="F:metal ion binding"/>
    <property type="evidence" value="ECO:0007669"/>
    <property type="project" value="UniProtKB-KW"/>
</dbReference>